<comment type="caution">
    <text evidence="3">The sequence shown here is derived from an EMBL/GenBank/DDBJ whole genome shotgun (WGS) entry which is preliminary data.</text>
</comment>
<gene>
    <name evidence="3" type="ORF">Fcan01_08273</name>
</gene>
<feature type="compositionally biased region" description="Acidic residues" evidence="1">
    <location>
        <begin position="202"/>
        <end position="214"/>
    </location>
</feature>
<keyword evidence="4" id="KW-1185">Reference proteome</keyword>
<protein>
    <submittedName>
        <fullName evidence="3">Uncharacterized protein</fullName>
    </submittedName>
</protein>
<reference evidence="3 4" key="1">
    <citation type="submission" date="2015-12" db="EMBL/GenBank/DDBJ databases">
        <title>The genome of Folsomia candida.</title>
        <authorList>
            <person name="Faddeeva A."/>
            <person name="Derks M.F."/>
            <person name="Anvar Y."/>
            <person name="Smit S."/>
            <person name="Van Straalen N."/>
            <person name="Roelofs D."/>
        </authorList>
    </citation>
    <scope>NUCLEOTIDE SEQUENCE [LARGE SCALE GENOMIC DNA]</scope>
    <source>
        <strain evidence="3 4">VU population</strain>
        <tissue evidence="3">Whole body</tissue>
    </source>
</reference>
<accession>A0A226EG83</accession>
<feature type="chain" id="PRO_5013325165" evidence="2">
    <location>
        <begin position="17"/>
        <end position="214"/>
    </location>
</feature>
<evidence type="ECO:0000313" key="3">
    <source>
        <dbReference type="EMBL" id="OXA56673.1"/>
    </source>
</evidence>
<feature type="compositionally biased region" description="Low complexity" evidence="1">
    <location>
        <begin position="191"/>
        <end position="201"/>
    </location>
</feature>
<keyword evidence="2" id="KW-0732">Signal</keyword>
<evidence type="ECO:0000256" key="1">
    <source>
        <dbReference type="SAM" id="MobiDB-lite"/>
    </source>
</evidence>
<evidence type="ECO:0000256" key="2">
    <source>
        <dbReference type="SAM" id="SignalP"/>
    </source>
</evidence>
<sequence>MFKVLITAMIIGQVSSTNIETKYGRFKRGFAGMYETFGDSRQAAMDQMEDNQNIALWSAQSAVTSSIGQVYGHQQTALANTVQSFLIPMRKYQQQSPGQHNVAYPDSSSSPSSSSLSGKHTEKFTVEESKPARQITSRIPKEVLNEDDVTNGNQHRRDTNSPARKESQKKTSVTTKSASPKQPKKADISVATETTENNSGEESAEDEDADIQEE</sequence>
<dbReference type="EMBL" id="LNIX01000003">
    <property type="protein sequence ID" value="OXA56673.1"/>
    <property type="molecule type" value="Genomic_DNA"/>
</dbReference>
<feature type="signal peptide" evidence="2">
    <location>
        <begin position="1"/>
        <end position="16"/>
    </location>
</feature>
<feature type="compositionally biased region" description="Basic and acidic residues" evidence="1">
    <location>
        <begin position="119"/>
        <end position="131"/>
    </location>
</feature>
<name>A0A226EG83_FOLCA</name>
<organism evidence="3 4">
    <name type="scientific">Folsomia candida</name>
    <name type="common">Springtail</name>
    <dbReference type="NCBI Taxonomy" id="158441"/>
    <lineage>
        <taxon>Eukaryota</taxon>
        <taxon>Metazoa</taxon>
        <taxon>Ecdysozoa</taxon>
        <taxon>Arthropoda</taxon>
        <taxon>Hexapoda</taxon>
        <taxon>Collembola</taxon>
        <taxon>Entomobryomorpha</taxon>
        <taxon>Isotomoidea</taxon>
        <taxon>Isotomidae</taxon>
        <taxon>Proisotominae</taxon>
        <taxon>Folsomia</taxon>
    </lineage>
</organism>
<proteinExistence type="predicted"/>
<evidence type="ECO:0000313" key="4">
    <source>
        <dbReference type="Proteomes" id="UP000198287"/>
    </source>
</evidence>
<dbReference type="AlphaFoldDB" id="A0A226EG83"/>
<feature type="compositionally biased region" description="Polar residues" evidence="1">
    <location>
        <begin position="170"/>
        <end position="180"/>
    </location>
</feature>
<feature type="compositionally biased region" description="Low complexity" evidence="1">
    <location>
        <begin position="107"/>
        <end position="117"/>
    </location>
</feature>
<dbReference type="Proteomes" id="UP000198287">
    <property type="component" value="Unassembled WGS sequence"/>
</dbReference>
<feature type="region of interest" description="Disordered" evidence="1">
    <location>
        <begin position="92"/>
        <end position="214"/>
    </location>
</feature>
<feature type="compositionally biased region" description="Basic and acidic residues" evidence="1">
    <location>
        <begin position="155"/>
        <end position="169"/>
    </location>
</feature>